<evidence type="ECO:0000313" key="2">
    <source>
        <dbReference type="Proteomes" id="UP000886998"/>
    </source>
</evidence>
<evidence type="ECO:0000313" key="1">
    <source>
        <dbReference type="EMBL" id="GFY38207.1"/>
    </source>
</evidence>
<proteinExistence type="predicted"/>
<name>A0A8X7BPW1_9ARAC</name>
<dbReference type="AlphaFoldDB" id="A0A8X7BPW1"/>
<protein>
    <submittedName>
        <fullName evidence="1">Uncharacterized protein</fullName>
    </submittedName>
</protein>
<reference evidence="1" key="1">
    <citation type="submission" date="2020-08" db="EMBL/GenBank/DDBJ databases">
        <title>Multicomponent nature underlies the extraordinary mechanical properties of spider dragline silk.</title>
        <authorList>
            <person name="Kono N."/>
            <person name="Nakamura H."/>
            <person name="Mori M."/>
            <person name="Yoshida Y."/>
            <person name="Ohtoshi R."/>
            <person name="Malay A.D."/>
            <person name="Moran D.A.P."/>
            <person name="Tomita M."/>
            <person name="Numata K."/>
            <person name="Arakawa K."/>
        </authorList>
    </citation>
    <scope>NUCLEOTIDE SEQUENCE</scope>
</reference>
<organism evidence="1 2">
    <name type="scientific">Trichonephila inaurata madagascariensis</name>
    <dbReference type="NCBI Taxonomy" id="2747483"/>
    <lineage>
        <taxon>Eukaryota</taxon>
        <taxon>Metazoa</taxon>
        <taxon>Ecdysozoa</taxon>
        <taxon>Arthropoda</taxon>
        <taxon>Chelicerata</taxon>
        <taxon>Arachnida</taxon>
        <taxon>Araneae</taxon>
        <taxon>Araneomorphae</taxon>
        <taxon>Entelegynae</taxon>
        <taxon>Araneoidea</taxon>
        <taxon>Nephilidae</taxon>
        <taxon>Trichonephila</taxon>
        <taxon>Trichonephila inaurata</taxon>
    </lineage>
</organism>
<accession>A0A8X7BPW1</accession>
<dbReference type="EMBL" id="BMAV01000698">
    <property type="protein sequence ID" value="GFY38207.1"/>
    <property type="molecule type" value="Genomic_DNA"/>
</dbReference>
<gene>
    <name evidence="1" type="ORF">TNIN_14591</name>
</gene>
<sequence>MVETIIIKKVAGWKYCRSRSTTQPVLILLHHQQERSLSCFPPCSLNGLLSIFRKPPPSFLLWYGMRACTVECENFYVYCNCRGRFKGEEFSPDEEFYKAPHSGSLRIANSVVECSGKERFLS</sequence>
<keyword evidence="2" id="KW-1185">Reference proteome</keyword>
<comment type="caution">
    <text evidence="1">The sequence shown here is derived from an EMBL/GenBank/DDBJ whole genome shotgun (WGS) entry which is preliminary data.</text>
</comment>
<dbReference type="Proteomes" id="UP000886998">
    <property type="component" value="Unassembled WGS sequence"/>
</dbReference>